<dbReference type="PANTHER" id="PTHR10041">
    <property type="entry name" value="COLIPASE"/>
    <property type="match status" value="1"/>
</dbReference>
<reference evidence="2" key="1">
    <citation type="submission" date="2025-08" db="UniProtKB">
        <authorList>
            <consortium name="RefSeq"/>
        </authorList>
    </citation>
    <scope>IDENTIFICATION</scope>
    <source>
        <tissue evidence="2">Gonad</tissue>
    </source>
</reference>
<dbReference type="GO" id="GO:0008047">
    <property type="term" value="F:enzyme activator activity"/>
    <property type="evidence" value="ECO:0007669"/>
    <property type="project" value="InterPro"/>
</dbReference>
<dbReference type="AlphaFoldDB" id="A0A6P4ZUS4"/>
<dbReference type="GO" id="GO:0007586">
    <property type="term" value="P:digestion"/>
    <property type="evidence" value="ECO:0007669"/>
    <property type="project" value="InterPro"/>
</dbReference>
<proteinExistence type="predicted"/>
<name>A0A6P4ZUS4_BRABE</name>
<organism evidence="1 2">
    <name type="scientific">Branchiostoma belcheri</name>
    <name type="common">Amphioxus</name>
    <dbReference type="NCBI Taxonomy" id="7741"/>
    <lineage>
        <taxon>Eukaryota</taxon>
        <taxon>Metazoa</taxon>
        <taxon>Chordata</taxon>
        <taxon>Cephalochordata</taxon>
        <taxon>Leptocardii</taxon>
        <taxon>Amphioxiformes</taxon>
        <taxon>Branchiostomatidae</taxon>
        <taxon>Branchiostoma</taxon>
    </lineage>
</organism>
<evidence type="ECO:0000313" key="2">
    <source>
        <dbReference type="RefSeq" id="XP_019633346.1"/>
    </source>
</evidence>
<protein>
    <submittedName>
        <fullName evidence="2">Uncharacterized protein LOC109476767</fullName>
    </submittedName>
</protein>
<keyword evidence="1" id="KW-1185">Reference proteome</keyword>
<sequence>MKTMKRLLVVVIFVVMAGMAVEGMFFNKAYLNKYNSLPRPELEGTPCGADDDCASSECCTKYKRCRPIITKGLCHPYKIMRKETCDCEDGFTCQVFRHLRWKEIYNQEGSCIPEDQARELELKTYDEWSDKNPSAAKVWLGNKFRNRLGVASGVLWKGGRGRKRRSAE</sequence>
<dbReference type="GeneID" id="109476767"/>
<dbReference type="KEGG" id="bbel:109476767"/>
<dbReference type="GO" id="GO:0016042">
    <property type="term" value="P:lipid catabolic process"/>
    <property type="evidence" value="ECO:0007669"/>
    <property type="project" value="InterPro"/>
</dbReference>
<gene>
    <name evidence="2" type="primary">LOC109476767</name>
</gene>
<dbReference type="InterPro" id="IPR001981">
    <property type="entry name" value="Colipase"/>
</dbReference>
<dbReference type="GO" id="GO:0005576">
    <property type="term" value="C:extracellular region"/>
    <property type="evidence" value="ECO:0007669"/>
    <property type="project" value="InterPro"/>
</dbReference>
<evidence type="ECO:0000313" key="1">
    <source>
        <dbReference type="Proteomes" id="UP000515135"/>
    </source>
</evidence>
<dbReference type="RefSeq" id="XP_019633346.1">
    <property type="nucleotide sequence ID" value="XM_019777787.1"/>
</dbReference>
<dbReference type="OrthoDB" id="10047178at2759"/>
<accession>A0A6P4ZUS4</accession>
<dbReference type="PANTHER" id="PTHR10041:SF5">
    <property type="entry name" value="LEUCINE-RICH COLIPASE-LIKE PROTEIN 1"/>
    <property type="match status" value="1"/>
</dbReference>
<dbReference type="Proteomes" id="UP000515135">
    <property type="component" value="Unplaced"/>
</dbReference>